<gene>
    <name evidence="3" type="ORF">FEM48_Zijuj08G0035200</name>
</gene>
<keyword evidence="2" id="KW-1133">Transmembrane helix</keyword>
<name>A0A978UWR4_ZIZJJ</name>
<comment type="caution">
    <text evidence="3">The sequence shown here is derived from an EMBL/GenBank/DDBJ whole genome shotgun (WGS) entry which is preliminary data.</text>
</comment>
<accession>A0A978UWR4</accession>
<dbReference type="InterPro" id="IPR032238">
    <property type="entry name" value="ATP-synth_Z"/>
</dbReference>
<dbReference type="Proteomes" id="UP000813462">
    <property type="component" value="Unassembled WGS sequence"/>
</dbReference>
<proteinExistence type="predicted"/>
<keyword evidence="2" id="KW-0812">Transmembrane</keyword>
<dbReference type="AlphaFoldDB" id="A0A978UWR4"/>
<sequence length="108" mass="12095">MGTKEGINGDHRASSEETQKILMVFVGWCGSFLVSLTGGLILAWWVYEFHPANRQLWMVPFGLVLFVTPLIVWLSVLISEICSWKNGHVPSETQVVPSPDNSIPDPER</sequence>
<feature type="compositionally biased region" description="Polar residues" evidence="1">
    <location>
        <begin position="91"/>
        <end position="101"/>
    </location>
</feature>
<evidence type="ECO:0000256" key="1">
    <source>
        <dbReference type="SAM" id="MobiDB-lite"/>
    </source>
</evidence>
<evidence type="ECO:0000313" key="3">
    <source>
        <dbReference type="EMBL" id="KAH7519430.1"/>
    </source>
</evidence>
<organism evidence="3 4">
    <name type="scientific">Ziziphus jujuba var. spinosa</name>
    <dbReference type="NCBI Taxonomy" id="714518"/>
    <lineage>
        <taxon>Eukaryota</taxon>
        <taxon>Viridiplantae</taxon>
        <taxon>Streptophyta</taxon>
        <taxon>Embryophyta</taxon>
        <taxon>Tracheophyta</taxon>
        <taxon>Spermatophyta</taxon>
        <taxon>Magnoliopsida</taxon>
        <taxon>eudicotyledons</taxon>
        <taxon>Gunneridae</taxon>
        <taxon>Pentapetalae</taxon>
        <taxon>rosids</taxon>
        <taxon>fabids</taxon>
        <taxon>Rosales</taxon>
        <taxon>Rhamnaceae</taxon>
        <taxon>Paliureae</taxon>
        <taxon>Ziziphus</taxon>
    </lineage>
</organism>
<evidence type="ECO:0000313" key="4">
    <source>
        <dbReference type="Proteomes" id="UP000813462"/>
    </source>
</evidence>
<protein>
    <submittedName>
        <fullName evidence="3">Uncharacterized protein</fullName>
    </submittedName>
</protein>
<feature type="transmembrane region" description="Helical" evidence="2">
    <location>
        <begin position="57"/>
        <end position="78"/>
    </location>
</feature>
<feature type="transmembrane region" description="Helical" evidence="2">
    <location>
        <begin position="21"/>
        <end position="45"/>
    </location>
</feature>
<dbReference type="PANTHER" id="PTHR35165">
    <property type="entry name" value="OS08G0113900 PROTEIN"/>
    <property type="match status" value="1"/>
</dbReference>
<feature type="region of interest" description="Disordered" evidence="1">
    <location>
        <begin position="89"/>
        <end position="108"/>
    </location>
</feature>
<keyword evidence="2" id="KW-0472">Membrane</keyword>
<evidence type="ECO:0000256" key="2">
    <source>
        <dbReference type="SAM" id="Phobius"/>
    </source>
</evidence>
<reference evidence="3" key="1">
    <citation type="journal article" date="2021" name="Front. Plant Sci.">
        <title>Chromosome-Scale Genome Assembly for Chinese Sour Jujube and Insights Into Its Genome Evolution and Domestication Signature.</title>
        <authorList>
            <person name="Shen L.-Y."/>
            <person name="Luo H."/>
            <person name="Wang X.-L."/>
            <person name="Wang X.-M."/>
            <person name="Qiu X.-J."/>
            <person name="Liu H."/>
            <person name="Zhou S.-S."/>
            <person name="Jia K.-H."/>
            <person name="Nie S."/>
            <person name="Bao Y.-T."/>
            <person name="Zhang R.-G."/>
            <person name="Yun Q.-Z."/>
            <person name="Chai Y.-H."/>
            <person name="Lu J.-Y."/>
            <person name="Li Y."/>
            <person name="Zhao S.-W."/>
            <person name="Mao J.-F."/>
            <person name="Jia S.-G."/>
            <person name="Mao Y.-M."/>
        </authorList>
    </citation>
    <scope>NUCLEOTIDE SEQUENCE</scope>
    <source>
        <strain evidence="3">AT0</strain>
        <tissue evidence="3">Leaf</tissue>
    </source>
</reference>
<dbReference type="PANTHER" id="PTHR35165:SF1">
    <property type="entry name" value="OS04G0577375 PROTEIN"/>
    <property type="match status" value="1"/>
</dbReference>
<dbReference type="Pfam" id="PF16594">
    <property type="entry name" value="ATP-synt_Z"/>
    <property type="match status" value="1"/>
</dbReference>
<dbReference type="EMBL" id="JAEACU010000008">
    <property type="protein sequence ID" value="KAH7519430.1"/>
    <property type="molecule type" value="Genomic_DNA"/>
</dbReference>